<proteinExistence type="predicted"/>
<dbReference type="KEGG" id="hxa:Halxa_0895"/>
<dbReference type="RefSeq" id="WP_013878432.1">
    <property type="nucleotide sequence ID" value="NC_015666.1"/>
</dbReference>
<dbReference type="STRING" id="797210.Halxa_0895"/>
<keyword evidence="1" id="KW-1133">Transmembrane helix</keyword>
<reference evidence="2 3" key="1">
    <citation type="journal article" date="2012" name="Stand. Genomic Sci.">
        <title>Complete genome sequence of Halopiger xanaduensis type strain (SH-6(T)).</title>
        <authorList>
            <person name="Anderson I."/>
            <person name="Tindall B.J."/>
            <person name="Rohde M."/>
            <person name="Lucas S."/>
            <person name="Han J."/>
            <person name="Lapidus A."/>
            <person name="Cheng J.F."/>
            <person name="Goodwin L."/>
            <person name="Pitluck S."/>
            <person name="Peters L."/>
            <person name="Pati A."/>
            <person name="Mikhailova N."/>
            <person name="Pagani I."/>
            <person name="Teshima H."/>
            <person name="Han C."/>
            <person name="Tapia R."/>
            <person name="Land M."/>
            <person name="Woyke T."/>
            <person name="Klenk H.P."/>
            <person name="Kyrpides N."/>
            <person name="Ivanova N."/>
        </authorList>
    </citation>
    <scope>NUCLEOTIDE SEQUENCE [LARGE SCALE GENOMIC DNA]</scope>
    <source>
        <strain evidence="3">DSM 18323 / JCM 14033 / SH-6</strain>
    </source>
</reference>
<dbReference type="Proteomes" id="UP000006794">
    <property type="component" value="Chromosome"/>
</dbReference>
<dbReference type="AlphaFoldDB" id="F8D7S9"/>
<dbReference type="HOGENOM" id="CLU_2597829_0_0_2"/>
<evidence type="ECO:0000313" key="2">
    <source>
        <dbReference type="EMBL" id="AEH35532.1"/>
    </source>
</evidence>
<gene>
    <name evidence="2" type="ordered locus">Halxa_0895</name>
</gene>
<keyword evidence="3" id="KW-1185">Reference proteome</keyword>
<organism evidence="2 3">
    <name type="scientific">Halopiger xanaduensis (strain DSM 18323 / JCM 14033 / SH-6)</name>
    <dbReference type="NCBI Taxonomy" id="797210"/>
    <lineage>
        <taxon>Archaea</taxon>
        <taxon>Methanobacteriati</taxon>
        <taxon>Methanobacteriota</taxon>
        <taxon>Stenosarchaea group</taxon>
        <taxon>Halobacteria</taxon>
        <taxon>Halobacteriales</taxon>
        <taxon>Natrialbaceae</taxon>
        <taxon>Halopiger</taxon>
    </lineage>
</organism>
<keyword evidence="1" id="KW-0812">Transmembrane</keyword>
<keyword evidence="1" id="KW-0472">Membrane</keyword>
<dbReference type="eggNOG" id="arCOG11196">
    <property type="taxonomic scope" value="Archaea"/>
</dbReference>
<evidence type="ECO:0000256" key="1">
    <source>
        <dbReference type="SAM" id="Phobius"/>
    </source>
</evidence>
<feature type="transmembrane region" description="Helical" evidence="1">
    <location>
        <begin position="20"/>
        <end position="38"/>
    </location>
</feature>
<dbReference type="GeneID" id="10795869"/>
<accession>F8D7S9</accession>
<evidence type="ECO:0000313" key="3">
    <source>
        <dbReference type="Proteomes" id="UP000006794"/>
    </source>
</evidence>
<feature type="transmembrane region" description="Helical" evidence="1">
    <location>
        <begin position="50"/>
        <end position="76"/>
    </location>
</feature>
<dbReference type="EMBL" id="CP002839">
    <property type="protein sequence ID" value="AEH35532.1"/>
    <property type="molecule type" value="Genomic_DNA"/>
</dbReference>
<name>F8D7S9_HALXS</name>
<sequence>MDSNDYRDYLFSAAYVRNRAIWLCVVVLAFTAAERLGLLEGLDPSVPGRAYGAVVFTAVIVAVWVILAVVGLLGLYRWLRS</sequence>
<protein>
    <submittedName>
        <fullName evidence="2">Uncharacterized protein</fullName>
    </submittedName>
</protein>